<sequence>MSTREMIRPVGTEEKVAIEALIMRDELPLSGAPAYIPPVAAYVVFSPKDPDEPKGPRLS</sequence>
<dbReference type="RefSeq" id="WP_165229662.1">
    <property type="nucleotide sequence ID" value="NZ_JAAKZV010000001.1"/>
</dbReference>
<gene>
    <name evidence="1" type="ORF">G5C51_00650</name>
</gene>
<evidence type="ECO:0000313" key="2">
    <source>
        <dbReference type="Proteomes" id="UP000481583"/>
    </source>
</evidence>
<proteinExistence type="predicted"/>
<protein>
    <submittedName>
        <fullName evidence="1">Uncharacterized protein</fullName>
    </submittedName>
</protein>
<organism evidence="1 2">
    <name type="scientific">Streptomyces coryli</name>
    <dbReference type="NCBI Taxonomy" id="1128680"/>
    <lineage>
        <taxon>Bacteria</taxon>
        <taxon>Bacillati</taxon>
        <taxon>Actinomycetota</taxon>
        <taxon>Actinomycetes</taxon>
        <taxon>Kitasatosporales</taxon>
        <taxon>Streptomycetaceae</taxon>
        <taxon>Streptomyces</taxon>
    </lineage>
</organism>
<dbReference type="EMBL" id="JAAKZV010000001">
    <property type="protein sequence ID" value="NGN62422.1"/>
    <property type="molecule type" value="Genomic_DNA"/>
</dbReference>
<dbReference type="AlphaFoldDB" id="A0A6G4TRK8"/>
<keyword evidence="2" id="KW-1185">Reference proteome</keyword>
<evidence type="ECO:0000313" key="1">
    <source>
        <dbReference type="EMBL" id="NGN62422.1"/>
    </source>
</evidence>
<comment type="caution">
    <text evidence="1">The sequence shown here is derived from an EMBL/GenBank/DDBJ whole genome shotgun (WGS) entry which is preliminary data.</text>
</comment>
<name>A0A6G4TRK8_9ACTN</name>
<dbReference type="Proteomes" id="UP000481583">
    <property type="component" value="Unassembled WGS sequence"/>
</dbReference>
<accession>A0A6G4TRK8</accession>
<reference evidence="1 2" key="1">
    <citation type="submission" date="2020-02" db="EMBL/GenBank/DDBJ databases">
        <title>Whole-genome analyses of novel actinobacteria.</title>
        <authorList>
            <person name="Sahin N."/>
        </authorList>
    </citation>
    <scope>NUCLEOTIDE SEQUENCE [LARGE SCALE GENOMIC DNA]</scope>
    <source>
        <strain evidence="1 2">A7024</strain>
    </source>
</reference>